<dbReference type="OrthoDB" id="10644206at2759"/>
<dbReference type="PANTHER" id="PTHR47186">
    <property type="entry name" value="LEUCINE-RICH REPEAT-CONTAINING PROTEIN 57"/>
    <property type="match status" value="1"/>
</dbReference>
<dbReference type="Gene3D" id="3.80.10.10">
    <property type="entry name" value="Ribonuclease Inhibitor"/>
    <property type="match status" value="1"/>
</dbReference>
<dbReference type="AlphaFoldDB" id="A0A9D4ZBY1"/>
<dbReference type="Proteomes" id="UP000886520">
    <property type="component" value="Chromosome 17"/>
</dbReference>
<accession>A0A9D4ZBY1</accession>
<organism evidence="1 2">
    <name type="scientific">Adiantum capillus-veneris</name>
    <name type="common">Maidenhair fern</name>
    <dbReference type="NCBI Taxonomy" id="13818"/>
    <lineage>
        <taxon>Eukaryota</taxon>
        <taxon>Viridiplantae</taxon>
        <taxon>Streptophyta</taxon>
        <taxon>Embryophyta</taxon>
        <taxon>Tracheophyta</taxon>
        <taxon>Polypodiopsida</taxon>
        <taxon>Polypodiidae</taxon>
        <taxon>Polypodiales</taxon>
        <taxon>Pteridineae</taxon>
        <taxon>Pteridaceae</taxon>
        <taxon>Vittarioideae</taxon>
        <taxon>Adiantum</taxon>
    </lineage>
</organism>
<comment type="caution">
    <text evidence="1">The sequence shown here is derived from an EMBL/GenBank/DDBJ whole genome shotgun (WGS) entry which is preliminary data.</text>
</comment>
<evidence type="ECO:0000313" key="2">
    <source>
        <dbReference type="Proteomes" id="UP000886520"/>
    </source>
</evidence>
<proteinExistence type="predicted"/>
<keyword evidence="2" id="KW-1185">Reference proteome</keyword>
<sequence length="478" mass="54606">MLDSNEGDVDGWARDQMRIWSSFKDEVIMEAYMEAVQWLILKSFKDSLDEELQRLLFLDVALFIQPSHLQDSWSILGFMHGRDEAIVRKLVRRLKRLCFIEAIGETGREVDLELMEKRGTKRPVRAMILEIEAARKTIYLRNFSSLKSVVIKNCRSLVKVKIAGLTSLLILDIIDFDRTPLLESNDLDGYASVQNMKSLYLISYGDRHVGCNFSPAVPAYTGSSIINHLRMKLDKYVPSFMKQPGYDLGIAKHMTGLQVLCLWKTGIKCVCDMSSCWPLLRKLNIEEYCLEEFRLGALPALESFRFFDNEWPIQSMGRKIRLQGKDLLDGCPNLQELEIWSTSFNESFQLMKSTWRGMGTLKLLQLETGEEVPLQFSSAMQTLQALSLILCKNLERVHLSAGFLSLTHLEISACEKLERVDFDSAGLSNLAHLEITECEKLWREDLSAGLSSLTHLEIYRCESVVEVKLGLQAVPNLR</sequence>
<dbReference type="PANTHER" id="PTHR47186:SF18">
    <property type="entry name" value="RX N-TERMINAL DOMAIN-CONTAINING PROTEIN"/>
    <property type="match status" value="1"/>
</dbReference>
<name>A0A9D4ZBY1_ADICA</name>
<evidence type="ECO:0000313" key="1">
    <source>
        <dbReference type="EMBL" id="KAI5067076.1"/>
    </source>
</evidence>
<reference evidence="1" key="1">
    <citation type="submission" date="2021-01" db="EMBL/GenBank/DDBJ databases">
        <title>Adiantum capillus-veneris genome.</title>
        <authorList>
            <person name="Fang Y."/>
            <person name="Liao Q."/>
        </authorList>
    </citation>
    <scope>NUCLEOTIDE SEQUENCE</scope>
    <source>
        <strain evidence="1">H3</strain>
        <tissue evidence="1">Leaf</tissue>
    </source>
</reference>
<protein>
    <submittedName>
        <fullName evidence="1">Uncharacterized protein</fullName>
    </submittedName>
</protein>
<dbReference type="EMBL" id="JABFUD020000017">
    <property type="protein sequence ID" value="KAI5067076.1"/>
    <property type="molecule type" value="Genomic_DNA"/>
</dbReference>
<dbReference type="InterPro" id="IPR032675">
    <property type="entry name" value="LRR_dom_sf"/>
</dbReference>
<gene>
    <name evidence="1" type="ORF">GOP47_0017604</name>
</gene>
<dbReference type="SUPFAM" id="SSF52058">
    <property type="entry name" value="L domain-like"/>
    <property type="match status" value="1"/>
</dbReference>